<dbReference type="Proteomes" id="UP000580250">
    <property type="component" value="Unassembled WGS sequence"/>
</dbReference>
<organism evidence="2 3">
    <name type="scientific">Meloidogyne enterolobii</name>
    <name type="common">Root-knot nematode worm</name>
    <name type="synonym">Meloidogyne mayaguensis</name>
    <dbReference type="NCBI Taxonomy" id="390850"/>
    <lineage>
        <taxon>Eukaryota</taxon>
        <taxon>Metazoa</taxon>
        <taxon>Ecdysozoa</taxon>
        <taxon>Nematoda</taxon>
        <taxon>Chromadorea</taxon>
        <taxon>Rhabditida</taxon>
        <taxon>Tylenchina</taxon>
        <taxon>Tylenchomorpha</taxon>
        <taxon>Tylenchoidea</taxon>
        <taxon>Meloidogynidae</taxon>
        <taxon>Meloidogyninae</taxon>
        <taxon>Meloidogyne</taxon>
    </lineage>
</organism>
<comment type="caution">
    <text evidence="2">The sequence shown here is derived from an EMBL/GenBank/DDBJ whole genome shotgun (WGS) entry which is preliminary data.</text>
</comment>
<keyword evidence="1" id="KW-0175">Coiled coil</keyword>
<reference evidence="2 3" key="1">
    <citation type="submission" date="2020-08" db="EMBL/GenBank/DDBJ databases">
        <authorList>
            <person name="Koutsovoulos G."/>
            <person name="Danchin GJ E."/>
        </authorList>
    </citation>
    <scope>NUCLEOTIDE SEQUENCE [LARGE SCALE GENOMIC DNA]</scope>
</reference>
<sequence length="461" mass="55260">MFKLPHQPHFNPNNLVDEQIKLIEKTEKEFRSLLAKVDEFEEEKFKINKENYSPLIKITKFVKILDEFIHQQKHLPFPLLDITMDFIYKRNTNPFEEPVIIVPNVILHDASKLFEKPENIWFGTKKLPKEAKDYKELFDKLKLFWFDKAGDDESDKERLNKLTEELEHKTFDELFGDDFLFEQIVVKHSQQSPKKDEDSPLYEHLLKLRKTVNNVLKQIFTEFVVGLDYNSFKKMGEEFEKTEELIKEYMLESYSIKYPNLYNRKKGIEQLHNFYDKLIENKDFKINNYWTEHVMDMINNKEGFDIAIGNLKTIELEDINELIKNDYGGLDKELTPSRILDDKVSKLENNNDIRNIVLKDLWKQNEKKVPIFHLEGDEKEEMEALINKLKRFYEKINELSTNLLNTTMKFYEHPAYRHWNVHNSLLKASNKVYKNLNKMIYSFTKTFDLNDLESQNFKVLI</sequence>
<feature type="coiled-coil region" evidence="1">
    <location>
        <begin position="16"/>
        <end position="43"/>
    </location>
</feature>
<proteinExistence type="predicted"/>
<protein>
    <submittedName>
        <fullName evidence="2">Uncharacterized protein</fullName>
    </submittedName>
</protein>
<evidence type="ECO:0000313" key="3">
    <source>
        <dbReference type="Proteomes" id="UP000580250"/>
    </source>
</evidence>
<evidence type="ECO:0000313" key="2">
    <source>
        <dbReference type="EMBL" id="CAD2165392.1"/>
    </source>
</evidence>
<evidence type="ECO:0000256" key="1">
    <source>
        <dbReference type="SAM" id="Coils"/>
    </source>
</evidence>
<gene>
    <name evidence="2" type="ORF">MENT_LOCUS17141</name>
</gene>
<name>A0A6V7UV48_MELEN</name>
<dbReference type="AlphaFoldDB" id="A0A6V7UV48"/>
<accession>A0A6V7UV48</accession>
<dbReference type="EMBL" id="CAJEWN010000110">
    <property type="protein sequence ID" value="CAD2165392.1"/>
    <property type="molecule type" value="Genomic_DNA"/>
</dbReference>